<comment type="caution">
    <text evidence="1">The sequence shown here is derived from an EMBL/GenBank/DDBJ whole genome shotgun (WGS) entry which is preliminary data.</text>
</comment>
<organism evidence="1 2">
    <name type="scientific">Candidatus Brocadia carolinensis</name>
    <dbReference type="NCBI Taxonomy" id="1004156"/>
    <lineage>
        <taxon>Bacteria</taxon>
        <taxon>Pseudomonadati</taxon>
        <taxon>Planctomycetota</taxon>
        <taxon>Candidatus Brocadiia</taxon>
        <taxon>Candidatus Brocadiales</taxon>
        <taxon>Candidatus Brocadiaceae</taxon>
        <taxon>Candidatus Brocadia</taxon>
    </lineage>
</organism>
<dbReference type="STRING" id="1004156.AYP45_14375"/>
<sequence>MCLQGQHTIGYQSIACVIAGVFSEAIYRFLKEKLVAALRCYDRWRFCDENDRLLYKRKTGNDNIRIQNYAREAKCHYQP</sequence>
<dbReference type="EMBL" id="AYTS01000139">
    <property type="protein sequence ID" value="OOP55516.1"/>
    <property type="molecule type" value="Genomic_DNA"/>
</dbReference>
<dbReference type="Proteomes" id="UP000189681">
    <property type="component" value="Unassembled WGS sequence"/>
</dbReference>
<reference evidence="1 2" key="1">
    <citation type="journal article" date="2017" name="Water Res.">
        <title>Discovery and metagenomic analysis of an anammox bacterial enrichment related to Candidatus "Brocadia caroliniensis" in a full-scale glycerol-fed nitritation-denitritation separate centrate treatment process.</title>
        <authorList>
            <person name="Park H."/>
            <person name="Brotto A.C."/>
            <person name="van Loosdrecht M.C."/>
            <person name="Chandran K."/>
        </authorList>
    </citation>
    <scope>NUCLEOTIDE SEQUENCE [LARGE SCALE GENOMIC DNA]</scope>
    <source>
        <strain evidence="1">26THWARD</strain>
    </source>
</reference>
<accession>A0A1V4AQX6</accession>
<gene>
    <name evidence="1" type="ORF">AYP45_14375</name>
</gene>
<proteinExistence type="predicted"/>
<dbReference type="AlphaFoldDB" id="A0A1V4AQX6"/>
<protein>
    <submittedName>
        <fullName evidence="1">Uncharacterized protein</fullName>
    </submittedName>
</protein>
<evidence type="ECO:0000313" key="1">
    <source>
        <dbReference type="EMBL" id="OOP55516.1"/>
    </source>
</evidence>
<evidence type="ECO:0000313" key="2">
    <source>
        <dbReference type="Proteomes" id="UP000189681"/>
    </source>
</evidence>
<name>A0A1V4AQX6_9BACT</name>